<dbReference type="KEGG" id="cgn:OK18_08855"/>
<dbReference type="EMBL" id="CP009928">
    <property type="protein sequence ID" value="AKK74716.1"/>
    <property type="molecule type" value="Genomic_DNA"/>
</dbReference>
<dbReference type="EMBL" id="CP009928">
    <property type="protein sequence ID" value="AKK72719.1"/>
    <property type="molecule type" value="Genomic_DNA"/>
</dbReference>
<evidence type="ECO:0000313" key="1">
    <source>
        <dbReference type="EMBL" id="AKK71245.1"/>
    </source>
</evidence>
<sequence>MFFLCGCQTAGEHSLQEALSPIILLQQSVDVGKFVEYFPCNLRVGNNALVPIVLQGARTDEKAFADLSPREVDFSPEERTVRLGNFPNTFTYFPNA</sequence>
<organism evidence="2 4">
    <name type="scientific">Chryseobacterium gallinarum</name>
    <dbReference type="NCBI Taxonomy" id="1324352"/>
    <lineage>
        <taxon>Bacteria</taxon>
        <taxon>Pseudomonadati</taxon>
        <taxon>Bacteroidota</taxon>
        <taxon>Flavobacteriia</taxon>
        <taxon>Flavobacteriales</taxon>
        <taxon>Weeksellaceae</taxon>
        <taxon>Chryseobacterium group</taxon>
        <taxon>Chryseobacterium</taxon>
    </lineage>
</organism>
<evidence type="ECO:0000313" key="4">
    <source>
        <dbReference type="Proteomes" id="UP000035213"/>
    </source>
</evidence>
<evidence type="ECO:0000313" key="3">
    <source>
        <dbReference type="EMBL" id="AKK74716.1"/>
    </source>
</evidence>
<dbReference type="STRING" id="1324352.OK18_00040"/>
<protein>
    <submittedName>
        <fullName evidence="2">Uncharacterized protein</fullName>
    </submittedName>
</protein>
<dbReference type="KEGG" id="cgn:OK18_20780"/>
<reference evidence="2 4" key="1">
    <citation type="submission" date="2014-11" db="EMBL/GenBank/DDBJ databases">
        <authorList>
            <person name="Park G.-S."/>
            <person name="Hong S.-J."/>
            <person name="Jung B.K."/>
            <person name="Khan A.R."/>
            <person name="Kwak Y."/>
            <person name="Shin J.-H."/>
        </authorList>
    </citation>
    <scope>NUCLEOTIDE SEQUENCE [LARGE SCALE GENOMIC DNA]</scope>
    <source>
        <strain evidence="2 4">DSM 27622</strain>
    </source>
</reference>
<dbReference type="EMBL" id="CP009928">
    <property type="protein sequence ID" value="AKK71245.1"/>
    <property type="molecule type" value="Genomic_DNA"/>
</dbReference>
<gene>
    <name evidence="1" type="ORF">OK18_00040</name>
    <name evidence="2" type="ORF">OK18_08855</name>
    <name evidence="3" type="ORF">OK18_20780</name>
</gene>
<proteinExistence type="predicted"/>
<dbReference type="AlphaFoldDB" id="A0A0G3M1H2"/>
<accession>A0A0G3M1H2</accession>
<dbReference type="KEGG" id="cgn:OK18_00040"/>
<dbReference type="Proteomes" id="UP000035213">
    <property type="component" value="Chromosome"/>
</dbReference>
<name>A0A0G3M1H2_CHRGL</name>
<evidence type="ECO:0000313" key="2">
    <source>
        <dbReference type="EMBL" id="AKK72719.1"/>
    </source>
</evidence>